<sequence>MLIWLMLMWVVVGRPVAARVAVGIGLAAGLCIGVGVVGVGGLRVAVIAGLAVTGVAGALGVGLVNLGGGVGARVVGVRGVCGGTAGARGVRAGAVTRGGGLLRTSGPGGVLARFGGPAGAITAAGVVGGLLVGIGPATTSTGVLVGLRTGPVASTAVRTISIARAGLASGASVVSCAGRETSAPAPSPAWVPVVEPASRASSTAPALSARLPPAPEPLPARGEPVAYRRTRTPGGCIASLVGAGPWRGLGGELSLFLEVASFGLGRTISSRRIDGGAEDSPDGTESQRCSTW</sequence>
<dbReference type="EMBL" id="FQTT01000015">
    <property type="protein sequence ID" value="SHE26610.1"/>
    <property type="molecule type" value="Genomic_DNA"/>
</dbReference>
<dbReference type="Proteomes" id="UP000184291">
    <property type="component" value="Unassembled WGS sequence"/>
</dbReference>
<evidence type="ECO:0000313" key="2">
    <source>
        <dbReference type="EMBL" id="SHE26610.1"/>
    </source>
</evidence>
<gene>
    <name evidence="2" type="ORF">ACGLYG10_2861</name>
</gene>
<protein>
    <submittedName>
        <fullName evidence="2">Uncharacterized protein</fullName>
    </submittedName>
</protein>
<evidence type="ECO:0000256" key="1">
    <source>
        <dbReference type="SAM" id="MobiDB-lite"/>
    </source>
</evidence>
<organism evidence="2 3">
    <name type="scientific">Actinomyces glycerinitolerans</name>
    <dbReference type="NCBI Taxonomy" id="1892869"/>
    <lineage>
        <taxon>Bacteria</taxon>
        <taxon>Bacillati</taxon>
        <taxon>Actinomycetota</taxon>
        <taxon>Actinomycetes</taxon>
        <taxon>Actinomycetales</taxon>
        <taxon>Actinomycetaceae</taxon>
        <taxon>Actinomyces</taxon>
    </lineage>
</organism>
<dbReference type="STRING" id="1892869.ACGLYG10_2861"/>
<reference evidence="3" key="1">
    <citation type="submission" date="2016-09" db="EMBL/GenBank/DDBJ databases">
        <authorList>
            <person name="Strepis N."/>
        </authorList>
    </citation>
    <scope>NUCLEOTIDE SEQUENCE [LARGE SCALE GENOMIC DNA]</scope>
</reference>
<evidence type="ECO:0000313" key="3">
    <source>
        <dbReference type="Proteomes" id="UP000184291"/>
    </source>
</evidence>
<accession>A0A1M4S395</accession>
<name>A0A1M4S395_9ACTO</name>
<dbReference type="AlphaFoldDB" id="A0A1M4S395"/>
<keyword evidence="3" id="KW-1185">Reference proteome</keyword>
<feature type="compositionally biased region" description="Polar residues" evidence="1">
    <location>
        <begin position="283"/>
        <end position="292"/>
    </location>
</feature>
<feature type="region of interest" description="Disordered" evidence="1">
    <location>
        <begin position="271"/>
        <end position="292"/>
    </location>
</feature>
<proteinExistence type="predicted"/>